<sequence length="469" mass="51477">MKARLLRLADMLRQSYWFLPSIMACAAIVLAGGMIWLDSYEGSVWMDRFAWLRASRPRGARQLLSAIGGSMITVAGTVFSVTIAAVVYASGQYGPRLLSNFMRDRGNQVTLGTFIATFLYCLIVLRTVRSPEESGGVGFVPNIALLVAVLLALCSIAVLIFFIHHVPSKIHINNVIEDVGKRLLREVGHRFPRFLGEPADRGRHRGDTIVPEPFRQDGEAEAAAPVRLVKASHTGYIQLVRDEDLLQLASRHDLVLRLRYQPGDFVHAGRALILVFPAERCDEEASQALADAFAIGSQRTALQDLRFLIDELVEIAARALSPGINDPFTAITCLDWLGAAMSDLSGREIPFHLRQDAEGALRVIAHPQDFADFLERSFGSLAQYCAGDRVAALHFLSSLGEVAVACEDRGRLGAVGTHIDRIAGLAGSKLDRLNSQVVTDRANLLRDALARPDHRRRLRDDVSWLGGAA</sequence>
<proteinExistence type="predicted"/>
<evidence type="ECO:0008006" key="4">
    <source>
        <dbReference type="Google" id="ProtNLM"/>
    </source>
</evidence>
<dbReference type="Pfam" id="PF10011">
    <property type="entry name" value="DUF2254"/>
    <property type="match status" value="1"/>
</dbReference>
<keyword evidence="1" id="KW-0472">Membrane</keyword>
<keyword evidence="1" id="KW-1133">Transmembrane helix</keyword>
<feature type="transmembrane region" description="Helical" evidence="1">
    <location>
        <begin position="16"/>
        <end position="37"/>
    </location>
</feature>
<comment type="caution">
    <text evidence="2">The sequence shown here is derived from an EMBL/GenBank/DDBJ whole genome shotgun (WGS) entry which is preliminary data.</text>
</comment>
<dbReference type="Proteomes" id="UP000033874">
    <property type="component" value="Unassembled WGS sequence"/>
</dbReference>
<reference evidence="2 3" key="1">
    <citation type="submission" date="2015-04" db="EMBL/GenBank/DDBJ databases">
        <title>Genome sequence of aromatic hydrocarbons-degrading Sphingobium chungbukense DJ77.</title>
        <authorList>
            <person name="Kim Y.-C."/>
            <person name="Chae J.-C."/>
        </authorList>
    </citation>
    <scope>NUCLEOTIDE SEQUENCE [LARGE SCALE GENOMIC DNA]</scope>
    <source>
        <strain evidence="2 3">DJ77</strain>
    </source>
</reference>
<keyword evidence="1" id="KW-0812">Transmembrane</keyword>
<feature type="transmembrane region" description="Helical" evidence="1">
    <location>
        <begin position="109"/>
        <end position="128"/>
    </location>
</feature>
<evidence type="ECO:0000313" key="3">
    <source>
        <dbReference type="Proteomes" id="UP000033874"/>
    </source>
</evidence>
<evidence type="ECO:0000256" key="1">
    <source>
        <dbReference type="SAM" id="Phobius"/>
    </source>
</evidence>
<feature type="transmembrane region" description="Helical" evidence="1">
    <location>
        <begin position="63"/>
        <end position="88"/>
    </location>
</feature>
<dbReference type="PROSITE" id="PS51257">
    <property type="entry name" value="PROKAR_LIPOPROTEIN"/>
    <property type="match status" value="1"/>
</dbReference>
<dbReference type="STRING" id="56193.YP76_18875"/>
<evidence type="ECO:0000313" key="2">
    <source>
        <dbReference type="EMBL" id="KKW90804.1"/>
    </source>
</evidence>
<gene>
    <name evidence="2" type="ORF">YP76_18875</name>
</gene>
<protein>
    <recommendedName>
        <fullName evidence="4">DUF2254 domain-containing protein</fullName>
    </recommendedName>
</protein>
<keyword evidence="3" id="KW-1185">Reference proteome</keyword>
<feature type="transmembrane region" description="Helical" evidence="1">
    <location>
        <begin position="140"/>
        <end position="163"/>
    </location>
</feature>
<dbReference type="PATRIC" id="fig|56193.3.peg.3970"/>
<dbReference type="InterPro" id="IPR018723">
    <property type="entry name" value="DUF2254_membrane"/>
</dbReference>
<organism evidence="2 3">
    <name type="scientific">Sphingobium chungbukense</name>
    <dbReference type="NCBI Taxonomy" id="56193"/>
    <lineage>
        <taxon>Bacteria</taxon>
        <taxon>Pseudomonadati</taxon>
        <taxon>Pseudomonadota</taxon>
        <taxon>Alphaproteobacteria</taxon>
        <taxon>Sphingomonadales</taxon>
        <taxon>Sphingomonadaceae</taxon>
        <taxon>Sphingobium</taxon>
    </lineage>
</organism>
<name>A0A0M3AQJ6_9SPHN</name>
<dbReference type="RefSeq" id="WP_046765313.1">
    <property type="nucleotide sequence ID" value="NZ_LBIC01000009.1"/>
</dbReference>
<accession>A0A0M3AQJ6</accession>
<dbReference type="AlphaFoldDB" id="A0A0M3AQJ6"/>
<dbReference type="EMBL" id="LBIC01000009">
    <property type="protein sequence ID" value="KKW90804.1"/>
    <property type="molecule type" value="Genomic_DNA"/>
</dbReference>